<comment type="caution">
    <text evidence="6">Lacks conserved residue(s) required for the propagation of feature annotation.</text>
</comment>
<feature type="disulfide bond" evidence="6">
    <location>
        <begin position="171"/>
        <end position="198"/>
    </location>
</feature>
<dbReference type="PANTHER" id="PTHR19325:SF573">
    <property type="entry name" value="MEMBRANE COFACTOR PROTEIN"/>
    <property type="match status" value="1"/>
</dbReference>
<evidence type="ECO:0000256" key="3">
    <source>
        <dbReference type="ARBA" id="ARBA00022737"/>
    </source>
</evidence>
<evidence type="ECO:0000313" key="12">
    <source>
        <dbReference type="Proteomes" id="UP000261420"/>
    </source>
</evidence>
<feature type="disulfide bond" evidence="6">
    <location>
        <begin position="52"/>
        <end position="79"/>
    </location>
</feature>
<evidence type="ECO:0000256" key="9">
    <source>
        <dbReference type="SAM" id="SignalP"/>
    </source>
</evidence>
<evidence type="ECO:0000256" key="7">
    <source>
        <dbReference type="SAM" id="MobiDB-lite"/>
    </source>
</evidence>
<feature type="region of interest" description="Disordered" evidence="7">
    <location>
        <begin position="350"/>
        <end position="369"/>
    </location>
</feature>
<keyword evidence="12" id="KW-1185">Reference proteome</keyword>
<evidence type="ECO:0000259" key="10">
    <source>
        <dbReference type="PROSITE" id="PS50923"/>
    </source>
</evidence>
<protein>
    <submittedName>
        <fullName evidence="11">C4b-binding protein alpha chain-like</fullName>
    </submittedName>
</protein>
<dbReference type="STRING" id="41447.ENSSDUP00000004344"/>
<feature type="domain" description="Sushi" evidence="10">
    <location>
        <begin position="141"/>
        <end position="200"/>
    </location>
</feature>
<feature type="domain" description="Sushi" evidence="10">
    <location>
        <begin position="19"/>
        <end position="81"/>
    </location>
</feature>
<organism evidence="11 12">
    <name type="scientific">Seriola dumerili</name>
    <name type="common">Greater amberjack</name>
    <name type="synonym">Caranx dumerili</name>
    <dbReference type="NCBI Taxonomy" id="41447"/>
    <lineage>
        <taxon>Eukaryota</taxon>
        <taxon>Metazoa</taxon>
        <taxon>Chordata</taxon>
        <taxon>Craniata</taxon>
        <taxon>Vertebrata</taxon>
        <taxon>Euteleostomi</taxon>
        <taxon>Actinopterygii</taxon>
        <taxon>Neopterygii</taxon>
        <taxon>Teleostei</taxon>
        <taxon>Neoteleostei</taxon>
        <taxon>Acanthomorphata</taxon>
        <taxon>Carangaria</taxon>
        <taxon>Carangiformes</taxon>
        <taxon>Carangidae</taxon>
        <taxon>Seriola</taxon>
    </lineage>
</organism>
<dbReference type="Proteomes" id="UP000261420">
    <property type="component" value="Unplaced"/>
</dbReference>
<dbReference type="Gene3D" id="2.10.70.10">
    <property type="entry name" value="Complement Module, domain 1"/>
    <property type="match status" value="4"/>
</dbReference>
<feature type="region of interest" description="Disordered" evidence="7">
    <location>
        <begin position="270"/>
        <end position="320"/>
    </location>
</feature>
<dbReference type="InterPro" id="IPR000436">
    <property type="entry name" value="Sushi_SCR_CCP_dom"/>
</dbReference>
<evidence type="ECO:0000256" key="1">
    <source>
        <dbReference type="ARBA" id="ARBA00022659"/>
    </source>
</evidence>
<feature type="domain" description="Sushi" evidence="10">
    <location>
        <begin position="202"/>
        <end position="261"/>
    </location>
</feature>
<feature type="chain" id="PRO_5017241133" evidence="9">
    <location>
        <begin position="19"/>
        <end position="369"/>
    </location>
</feature>
<feature type="transmembrane region" description="Helical" evidence="8">
    <location>
        <begin position="323"/>
        <end position="344"/>
    </location>
</feature>
<dbReference type="KEGG" id="sdu:111234927"/>
<keyword evidence="2 9" id="KW-0732">Signal</keyword>
<dbReference type="PROSITE" id="PS50923">
    <property type="entry name" value="SUSHI"/>
    <property type="match status" value="4"/>
</dbReference>
<dbReference type="SMART" id="SM00032">
    <property type="entry name" value="CCP"/>
    <property type="match status" value="4"/>
</dbReference>
<evidence type="ECO:0000256" key="8">
    <source>
        <dbReference type="SAM" id="Phobius"/>
    </source>
</evidence>
<dbReference type="Pfam" id="PF00084">
    <property type="entry name" value="Sushi"/>
    <property type="match status" value="4"/>
</dbReference>
<evidence type="ECO:0000256" key="4">
    <source>
        <dbReference type="ARBA" id="ARBA00023157"/>
    </source>
</evidence>
<proteinExistence type="predicted"/>
<feature type="disulfide bond" evidence="6">
    <location>
        <begin position="111"/>
        <end position="138"/>
    </location>
</feature>
<evidence type="ECO:0000256" key="6">
    <source>
        <dbReference type="PROSITE-ProRule" id="PRU00302"/>
    </source>
</evidence>
<feature type="signal peptide" evidence="9">
    <location>
        <begin position="1"/>
        <end position="18"/>
    </location>
</feature>
<sequence length="369" mass="39513">MGVTHFLLLSTLCLAITAQDCGKPQPEANMHLRGDNILLETFPNGASVSFACDVGYMSSRGSPTIVCTDGTWSTIALICRKRNCGATDEIVNGDVEYPEGTEFGALLKVVCNTGFQPVGGSKEIRCEAQGWTGRLPSCEAVVCEPPPAVVGGRFNPVKDMYSYRDAITYSCQKDYTLVGQNIISCSDKGILTPDPPQCVTTVYCEEPDIKNAVWSGGARPPYKYKSLVIYKCNRGFIMEGEGSLTCQIDGKWSPAFPTCKVIPTTTKATTTTTTTASTTASTTTTASTATTTRPTTQSKKPTDRLHPTDKPTPTGNGSNTHTVGIVVGVLVAVLAVVAGCYVWYRKKTSSHENYPDNVPTKDGEDLPLS</sequence>
<dbReference type="CDD" id="cd00033">
    <property type="entry name" value="CCP"/>
    <property type="match status" value="4"/>
</dbReference>
<accession>A0A3B4TDX0</accession>
<reference evidence="11" key="1">
    <citation type="submission" date="2025-08" db="UniProtKB">
        <authorList>
            <consortium name="Ensembl"/>
        </authorList>
    </citation>
    <scope>IDENTIFICATION</scope>
</reference>
<keyword evidence="4 6" id="KW-1015">Disulfide bond</keyword>
<keyword evidence="3" id="KW-0677">Repeat</keyword>
<dbReference type="Ensembl" id="ENSSDUT00000004439.1">
    <property type="protein sequence ID" value="ENSSDUP00000004344.1"/>
    <property type="gene ID" value="ENSSDUG00000003245.1"/>
</dbReference>
<dbReference type="PANTHER" id="PTHR19325">
    <property type="entry name" value="COMPLEMENT COMPONENT-RELATED SUSHI DOMAIN-CONTAINING"/>
    <property type="match status" value="1"/>
</dbReference>
<feature type="disulfide bond" evidence="6">
    <location>
        <begin position="232"/>
        <end position="259"/>
    </location>
</feature>
<feature type="compositionally biased region" description="Basic and acidic residues" evidence="7">
    <location>
        <begin position="300"/>
        <end position="309"/>
    </location>
</feature>
<feature type="compositionally biased region" description="Polar residues" evidence="7">
    <location>
        <begin position="311"/>
        <end position="320"/>
    </location>
</feature>
<dbReference type="SUPFAM" id="SSF57535">
    <property type="entry name" value="Complement control module/SCR domain"/>
    <property type="match status" value="4"/>
</dbReference>
<keyword evidence="8" id="KW-1133">Transmembrane helix</keyword>
<name>A0A3B4TDX0_SERDU</name>
<dbReference type="FunFam" id="2.10.70.10:FF:000014">
    <property type="entry name" value="Membrane cofactor protein"/>
    <property type="match status" value="1"/>
</dbReference>
<reference evidence="11" key="2">
    <citation type="submission" date="2025-09" db="UniProtKB">
        <authorList>
            <consortium name="Ensembl"/>
        </authorList>
    </citation>
    <scope>IDENTIFICATION</scope>
</reference>
<keyword evidence="1 6" id="KW-0768">Sushi</keyword>
<dbReference type="AlphaFoldDB" id="A0A3B4TDX0"/>
<keyword evidence="5" id="KW-0325">Glycoprotein</keyword>
<evidence type="ECO:0000256" key="5">
    <source>
        <dbReference type="ARBA" id="ARBA00023180"/>
    </source>
</evidence>
<feature type="domain" description="Sushi" evidence="10">
    <location>
        <begin position="82"/>
        <end position="140"/>
    </location>
</feature>
<keyword evidence="8" id="KW-0812">Transmembrane</keyword>
<dbReference type="GeneTree" id="ENSGT00940000164219"/>
<dbReference type="GeneID" id="111234927"/>
<evidence type="ECO:0000256" key="2">
    <source>
        <dbReference type="ARBA" id="ARBA00022729"/>
    </source>
</evidence>
<keyword evidence="8" id="KW-0472">Membrane</keyword>
<dbReference type="RefSeq" id="XP_022618867.1">
    <property type="nucleotide sequence ID" value="XM_022763146.1"/>
</dbReference>
<dbReference type="InterPro" id="IPR035976">
    <property type="entry name" value="Sushi/SCR/CCP_sf"/>
</dbReference>
<evidence type="ECO:0000313" key="11">
    <source>
        <dbReference type="Ensembl" id="ENSSDUP00000004344.1"/>
    </source>
</evidence>
<feature type="compositionally biased region" description="Low complexity" evidence="7">
    <location>
        <begin position="270"/>
        <end position="299"/>
    </location>
</feature>
<dbReference type="InterPro" id="IPR050350">
    <property type="entry name" value="Compl-Cell_Adhes-Reg"/>
</dbReference>